<evidence type="ECO:0000256" key="1">
    <source>
        <dbReference type="SAM" id="MobiDB-lite"/>
    </source>
</evidence>
<dbReference type="EMBL" id="JAOPHQ010005863">
    <property type="protein sequence ID" value="KAK0133754.1"/>
    <property type="molecule type" value="Genomic_DNA"/>
</dbReference>
<accession>A0AA47M543</accession>
<dbReference type="AlphaFoldDB" id="A0AA47M543"/>
<keyword evidence="3" id="KW-1185">Reference proteome</keyword>
<protein>
    <submittedName>
        <fullName evidence="2">Casein kinase I isoform delta-B</fullName>
    </submittedName>
</protein>
<sequence>MQQQQNHDGGGGTWRHQYLESRFCVKAYGVKRTRPPARCPGAERERKVSMRLHRGAPVNVSSSDLTGRQDASRMSTSQLSLRGLYRPRWSQRALQAQVVSEKPPQHDLET</sequence>
<organism evidence="2 3">
    <name type="scientific">Merluccius polli</name>
    <name type="common">Benguela hake</name>
    <name type="synonym">Merluccius cadenati</name>
    <dbReference type="NCBI Taxonomy" id="89951"/>
    <lineage>
        <taxon>Eukaryota</taxon>
        <taxon>Metazoa</taxon>
        <taxon>Chordata</taxon>
        <taxon>Craniata</taxon>
        <taxon>Vertebrata</taxon>
        <taxon>Euteleostomi</taxon>
        <taxon>Actinopterygii</taxon>
        <taxon>Neopterygii</taxon>
        <taxon>Teleostei</taxon>
        <taxon>Neoteleostei</taxon>
        <taxon>Acanthomorphata</taxon>
        <taxon>Zeiogadaria</taxon>
        <taxon>Gadariae</taxon>
        <taxon>Gadiformes</taxon>
        <taxon>Gadoidei</taxon>
        <taxon>Merlucciidae</taxon>
        <taxon>Merluccius</taxon>
    </lineage>
</organism>
<dbReference type="Proteomes" id="UP001174136">
    <property type="component" value="Unassembled WGS sequence"/>
</dbReference>
<gene>
    <name evidence="2" type="primary">csnk1db_2</name>
    <name evidence="2" type="ORF">N1851_030718</name>
</gene>
<reference evidence="2" key="1">
    <citation type="journal article" date="2023" name="Front. Mar. Sci.">
        <title>A new Merluccius polli reference genome to investigate the effects of global change in West African waters.</title>
        <authorList>
            <person name="Mateo J.L."/>
            <person name="Blanco-Fernandez C."/>
            <person name="Garcia-Vazquez E."/>
            <person name="Machado-Schiaffino G."/>
        </authorList>
    </citation>
    <scope>NUCLEOTIDE SEQUENCE</scope>
    <source>
        <strain evidence="2">C29</strain>
        <tissue evidence="2">Fin</tissue>
    </source>
</reference>
<name>A0AA47M543_MERPO</name>
<evidence type="ECO:0000313" key="2">
    <source>
        <dbReference type="EMBL" id="KAK0133754.1"/>
    </source>
</evidence>
<keyword evidence="2" id="KW-0418">Kinase</keyword>
<evidence type="ECO:0000313" key="3">
    <source>
        <dbReference type="Proteomes" id="UP001174136"/>
    </source>
</evidence>
<proteinExistence type="predicted"/>
<feature type="region of interest" description="Disordered" evidence="1">
    <location>
        <begin position="36"/>
        <end position="79"/>
    </location>
</feature>
<keyword evidence="2" id="KW-0808">Transferase</keyword>
<dbReference type="GO" id="GO:0016301">
    <property type="term" value="F:kinase activity"/>
    <property type="evidence" value="ECO:0007669"/>
    <property type="project" value="UniProtKB-KW"/>
</dbReference>
<comment type="caution">
    <text evidence="2">The sequence shown here is derived from an EMBL/GenBank/DDBJ whole genome shotgun (WGS) entry which is preliminary data.</text>
</comment>